<keyword evidence="2" id="KW-0472">Membrane</keyword>
<dbReference type="EMBL" id="CAUYUJ010016756">
    <property type="protein sequence ID" value="CAK0868517.1"/>
    <property type="molecule type" value="Genomic_DNA"/>
</dbReference>
<evidence type="ECO:0000256" key="1">
    <source>
        <dbReference type="SAM" id="MobiDB-lite"/>
    </source>
</evidence>
<dbReference type="PANTHER" id="PTHR23355:SF9">
    <property type="entry name" value="DIS3-LIKE EXONUCLEASE 2"/>
    <property type="match status" value="1"/>
</dbReference>
<feature type="non-terminal residue" evidence="4">
    <location>
        <position position="1"/>
    </location>
</feature>
<feature type="compositionally biased region" description="Low complexity" evidence="1">
    <location>
        <begin position="1010"/>
        <end position="1045"/>
    </location>
</feature>
<gene>
    <name evidence="4" type="ORF">PCOR1329_LOCUS55158</name>
</gene>
<dbReference type="Pfam" id="PF00773">
    <property type="entry name" value="RNB"/>
    <property type="match status" value="1"/>
</dbReference>
<protein>
    <recommendedName>
        <fullName evidence="3">RNB domain-containing protein</fullName>
    </recommendedName>
</protein>
<evidence type="ECO:0000313" key="5">
    <source>
        <dbReference type="Proteomes" id="UP001189429"/>
    </source>
</evidence>
<feature type="region of interest" description="Disordered" evidence="1">
    <location>
        <begin position="916"/>
        <end position="945"/>
    </location>
</feature>
<dbReference type="Proteomes" id="UP001189429">
    <property type="component" value="Unassembled WGS sequence"/>
</dbReference>
<keyword evidence="2" id="KW-1133">Transmembrane helix</keyword>
<dbReference type="SMART" id="SM00955">
    <property type="entry name" value="RNB"/>
    <property type="match status" value="1"/>
</dbReference>
<feature type="transmembrane region" description="Helical" evidence="2">
    <location>
        <begin position="1135"/>
        <end position="1154"/>
    </location>
</feature>
<comment type="caution">
    <text evidence="4">The sequence shown here is derived from an EMBL/GenBank/DDBJ whole genome shotgun (WGS) entry which is preliminary data.</text>
</comment>
<feature type="domain" description="RNB" evidence="3">
    <location>
        <begin position="411"/>
        <end position="772"/>
    </location>
</feature>
<feature type="region of interest" description="Disordered" evidence="1">
    <location>
        <begin position="182"/>
        <end position="205"/>
    </location>
</feature>
<evidence type="ECO:0000259" key="3">
    <source>
        <dbReference type="SMART" id="SM00955"/>
    </source>
</evidence>
<accession>A0ABN9V757</accession>
<dbReference type="InterPro" id="IPR050180">
    <property type="entry name" value="RNR_Ribonuclease"/>
</dbReference>
<dbReference type="Pfam" id="PF17849">
    <property type="entry name" value="OB_Dis3"/>
    <property type="match status" value="1"/>
</dbReference>
<reference evidence="4" key="1">
    <citation type="submission" date="2023-10" db="EMBL/GenBank/DDBJ databases">
        <authorList>
            <person name="Chen Y."/>
            <person name="Shah S."/>
            <person name="Dougan E. K."/>
            <person name="Thang M."/>
            <person name="Chan C."/>
        </authorList>
    </citation>
    <scope>NUCLEOTIDE SEQUENCE [LARGE SCALE GENOMIC DNA]</scope>
</reference>
<feature type="region of interest" description="Disordered" evidence="1">
    <location>
        <begin position="1001"/>
        <end position="1098"/>
    </location>
</feature>
<dbReference type="InterPro" id="IPR012340">
    <property type="entry name" value="NA-bd_OB-fold"/>
</dbReference>
<dbReference type="InterPro" id="IPR041505">
    <property type="entry name" value="Dis3_CSD2"/>
</dbReference>
<dbReference type="InterPro" id="IPR001900">
    <property type="entry name" value="RNase_II/R"/>
</dbReference>
<organism evidence="4 5">
    <name type="scientific">Prorocentrum cordatum</name>
    <dbReference type="NCBI Taxonomy" id="2364126"/>
    <lineage>
        <taxon>Eukaryota</taxon>
        <taxon>Sar</taxon>
        <taxon>Alveolata</taxon>
        <taxon>Dinophyceae</taxon>
        <taxon>Prorocentrales</taxon>
        <taxon>Prorocentraceae</taxon>
        <taxon>Prorocentrum</taxon>
    </lineage>
</organism>
<feature type="transmembrane region" description="Helical" evidence="2">
    <location>
        <begin position="1260"/>
        <end position="1281"/>
    </location>
</feature>
<dbReference type="SUPFAM" id="SSF50249">
    <property type="entry name" value="Nucleic acid-binding proteins"/>
    <property type="match status" value="1"/>
</dbReference>
<proteinExistence type="predicted"/>
<feature type="region of interest" description="Disordered" evidence="1">
    <location>
        <begin position="1"/>
        <end position="21"/>
    </location>
</feature>
<dbReference type="PANTHER" id="PTHR23355">
    <property type="entry name" value="RIBONUCLEASE"/>
    <property type="match status" value="1"/>
</dbReference>
<feature type="compositionally biased region" description="Pro residues" evidence="1">
    <location>
        <begin position="1046"/>
        <end position="1056"/>
    </location>
</feature>
<evidence type="ECO:0000256" key="2">
    <source>
        <dbReference type="SAM" id="Phobius"/>
    </source>
</evidence>
<sequence>RAAAPAADAEGGGEQEPLAEQREELRAAVARLILSHAPLPAGDGRGRSLPLSKLGFFPEVQRHRSGLGTLRRALERMSDTFEVVQPEGKAAEVRLQDAAELPPAAQGVESHLALLRAAVLARLRDSEEQALPLTVLGAAGEVRDLRKGLGSLSKVLRHFGDAVELVEEGDPAELMVRLLPSASGSGQDARRSEGRPSSAAPPAPECAVEAVAAPGLSSEVKEEWSRARCRVVAVLQRSSWAGDIVAVVQPLAGRQHLKVQPRDRRMPAFWVVEEDLPGGAAAHAEAGDAEGPPKARGEARRLKAQAAGAEARARSVSREQLVRAVDAEEHGQGGGVLCVVRAVDWPRESLSPRARVTEVLGPLGSAAAESDALLAFYGLEWRGFDQAAEDALREEFPTGDGVVAQELAAGRADMRQLRCITIDPPNAKDLDDAVSVVPGPRPGTFRIGVHVADVTHFVRPDSAIDAEARRRATTVYLITKVYPMLPRRLSEGLCSLLPDGDRLSFSVFFTLDGEGNLVPEDPPWIQKAVIRTCTRLDYHQVDAALDGGPPDDGISQEVLGDLRCLEAVTAARRKLRIDSGSVVLERRSPAFKTDSDGRVEGLELESTASASHRLIEELMVLANHIVALRLVEGGAAAAAVGGAAQEASVSLPLLRRHKDSESKVRQKVFEVLPGALRSEAPQNTGLQELLQWCKERMLPQTYEAVCSEVLTEFEEAEYFVAEVNDDGVEDEQEAPDLAHWALALPAYMHFTSPIRRYADVLVHRRLAYMLEQEASSRQAETRADHGAGGAAVDHGTFLEGLKEAANVCNAKKRDAQDAQIDAIQLALSEHVSRSGGVDVEDAVVTRILLPRLPDARELEQEAAHPPQALDEVEASRTFKERIQKRTIKEALEFYIPLAQCSRSVSFEALGIELVPGSDVQQGDGGEGPARPPGKAGGGKSGSASEAVTAVSSVRVRAAGRAGPEVELRALEPLTVRLVAEQTEALSPRRWTVRFPWAAAATDGGPGAGAVEGAAREGPPGPRSRSLRPASSELPAPVAPSGSGAAAPPPPPPPPPSGAGAPRAGPGGIEKSAASPLGSGGGLPGGVLESSTGAVGQGQDAEVPCTLRWPMGQGIDQDGLVSALHGDFHPLVESKLAIGMLLPMVVATTLAQLVCRHLHRLHEKPPARSRLNSDFASPAKLQAMGVRFAPVRNWGRSFRGAFVADDNDLDLEESDLGRFTVDSESQTWCLHSFQICLQANTCITVGVATTFFSHIFTKGHLVTVTSAVVVALSAFVCLMAAGGMSPPFAASGLPPSLFFLCHGVAVVPKQDSLGTGLVP</sequence>
<keyword evidence="2" id="KW-0812">Transmembrane</keyword>
<name>A0ABN9V757_9DINO</name>
<keyword evidence="5" id="KW-1185">Reference proteome</keyword>
<evidence type="ECO:0000313" key="4">
    <source>
        <dbReference type="EMBL" id="CAK0868517.1"/>
    </source>
</evidence>